<reference evidence="2" key="1">
    <citation type="journal article" date="2019" name="Nat. Commun.">
        <title>The genome of broomcorn millet.</title>
        <authorList>
            <person name="Zou C."/>
            <person name="Miki D."/>
            <person name="Li D."/>
            <person name="Tang Q."/>
            <person name="Xiao L."/>
            <person name="Rajput S."/>
            <person name="Deng P."/>
            <person name="Jia W."/>
            <person name="Huang R."/>
            <person name="Zhang M."/>
            <person name="Sun Y."/>
            <person name="Hu J."/>
            <person name="Fu X."/>
            <person name="Schnable P.S."/>
            <person name="Li F."/>
            <person name="Zhang H."/>
            <person name="Feng B."/>
            <person name="Zhu X."/>
            <person name="Liu R."/>
            <person name="Schnable J.C."/>
            <person name="Zhu J.-K."/>
            <person name="Zhang H."/>
        </authorList>
    </citation>
    <scope>NUCLEOTIDE SEQUENCE [LARGE SCALE GENOMIC DNA]</scope>
</reference>
<dbReference type="AlphaFoldDB" id="A0A3L6QWW6"/>
<name>A0A3L6QWW6_PANMI</name>
<organism evidence="1 2">
    <name type="scientific">Panicum miliaceum</name>
    <name type="common">Proso millet</name>
    <name type="synonym">Broomcorn millet</name>
    <dbReference type="NCBI Taxonomy" id="4540"/>
    <lineage>
        <taxon>Eukaryota</taxon>
        <taxon>Viridiplantae</taxon>
        <taxon>Streptophyta</taxon>
        <taxon>Embryophyta</taxon>
        <taxon>Tracheophyta</taxon>
        <taxon>Spermatophyta</taxon>
        <taxon>Magnoliopsida</taxon>
        <taxon>Liliopsida</taxon>
        <taxon>Poales</taxon>
        <taxon>Poaceae</taxon>
        <taxon>PACMAD clade</taxon>
        <taxon>Panicoideae</taxon>
        <taxon>Panicodae</taxon>
        <taxon>Paniceae</taxon>
        <taxon>Panicinae</taxon>
        <taxon>Panicum</taxon>
        <taxon>Panicum sect. Panicum</taxon>
    </lineage>
</organism>
<comment type="caution">
    <text evidence="1">The sequence shown here is derived from an EMBL/GenBank/DDBJ whole genome shotgun (WGS) entry which is preliminary data.</text>
</comment>
<sequence>MTAQISLASLTGTISGPHWEGIKELLPVYMAITTSDVGNGTSTSFWSDHWLPKGPLVHALPALHSHALNKDATVGDVLAQPLHVHFVARLNRAASAELAVLEELVSDTELTGGLDTRRCPLADKDETPGHLILHHDVAAQLWANIGIDIPPSASVSDI</sequence>
<dbReference type="EMBL" id="PQIB02000010">
    <property type="protein sequence ID" value="RLM91554.1"/>
    <property type="molecule type" value="Genomic_DNA"/>
</dbReference>
<gene>
    <name evidence="1" type="ORF">C2845_PM08G18360</name>
</gene>
<dbReference type="OrthoDB" id="693658at2759"/>
<accession>A0A3L6QWW6</accession>
<evidence type="ECO:0000313" key="2">
    <source>
        <dbReference type="Proteomes" id="UP000275267"/>
    </source>
</evidence>
<proteinExistence type="predicted"/>
<protein>
    <submittedName>
        <fullName evidence="1">Uncharacterized protein</fullName>
    </submittedName>
</protein>
<keyword evidence="2" id="KW-1185">Reference proteome</keyword>
<dbReference type="Proteomes" id="UP000275267">
    <property type="component" value="Unassembled WGS sequence"/>
</dbReference>
<evidence type="ECO:0000313" key="1">
    <source>
        <dbReference type="EMBL" id="RLM91554.1"/>
    </source>
</evidence>